<gene>
    <name evidence="2" type="ORF">SCARR_02989</name>
</gene>
<dbReference type="RefSeq" id="WP_136062423.1">
    <property type="nucleotide sequence ID" value="NZ_CAAHFH010000002.1"/>
</dbReference>
<dbReference type="SUPFAM" id="SSF143120">
    <property type="entry name" value="YefM-like"/>
    <property type="match status" value="1"/>
</dbReference>
<accession>A0A6C2UL06</accession>
<name>A0A6C2UL06_9BACT</name>
<reference evidence="2 3" key="1">
    <citation type="submission" date="2019-04" db="EMBL/GenBank/DDBJ databases">
        <authorList>
            <person name="Van Vliet M D."/>
        </authorList>
    </citation>
    <scope>NUCLEOTIDE SEQUENCE [LARGE SCALE GENOMIC DNA]</scope>
    <source>
        <strain evidence="2 3">F21</strain>
    </source>
</reference>
<dbReference type="InterPro" id="IPR036165">
    <property type="entry name" value="YefM-like_sf"/>
</dbReference>
<protein>
    <recommendedName>
        <fullName evidence="4">Antitoxin</fullName>
    </recommendedName>
</protein>
<proteinExistence type="inferred from homology"/>
<dbReference type="EMBL" id="CAAHFH010000002">
    <property type="protein sequence ID" value="VGO20922.1"/>
    <property type="molecule type" value="Genomic_DNA"/>
</dbReference>
<keyword evidence="3" id="KW-1185">Reference proteome</keyword>
<dbReference type="Proteomes" id="UP000346198">
    <property type="component" value="Unassembled WGS sequence"/>
</dbReference>
<comment type="similarity">
    <text evidence="1">Belongs to the phD/YefM antitoxin family.</text>
</comment>
<evidence type="ECO:0000313" key="2">
    <source>
        <dbReference type="EMBL" id="VGO20922.1"/>
    </source>
</evidence>
<evidence type="ECO:0008006" key="4">
    <source>
        <dbReference type="Google" id="ProtNLM"/>
    </source>
</evidence>
<evidence type="ECO:0000256" key="1">
    <source>
        <dbReference type="ARBA" id="ARBA00009981"/>
    </source>
</evidence>
<organism evidence="2 3">
    <name type="scientific">Pontiella sulfatireligans</name>
    <dbReference type="NCBI Taxonomy" id="2750658"/>
    <lineage>
        <taxon>Bacteria</taxon>
        <taxon>Pseudomonadati</taxon>
        <taxon>Kiritimatiellota</taxon>
        <taxon>Kiritimatiellia</taxon>
        <taxon>Kiritimatiellales</taxon>
        <taxon>Pontiellaceae</taxon>
        <taxon>Pontiella</taxon>
    </lineage>
</organism>
<sequence length="85" mass="9604">MTVITANDLKKQGVSALDPILKEEQEAVITVRGERKYVVMDMAAYNHLRECELEAALMESRRDLEAGKFVSESVADHIRRIADDL</sequence>
<dbReference type="AlphaFoldDB" id="A0A6C2UL06"/>
<evidence type="ECO:0000313" key="3">
    <source>
        <dbReference type="Proteomes" id="UP000346198"/>
    </source>
</evidence>